<dbReference type="EMBL" id="JAKCXM010000513">
    <property type="protein sequence ID" value="KAJ0393241.1"/>
    <property type="molecule type" value="Genomic_DNA"/>
</dbReference>
<feature type="region of interest" description="Disordered" evidence="5">
    <location>
        <begin position="514"/>
        <end position="536"/>
    </location>
</feature>
<dbReference type="AlphaFoldDB" id="A0AAD5Q669"/>
<dbReference type="InterPro" id="IPR036322">
    <property type="entry name" value="WD40_repeat_dom_sf"/>
</dbReference>
<feature type="region of interest" description="Disordered" evidence="5">
    <location>
        <begin position="148"/>
        <end position="167"/>
    </location>
</feature>
<proteinExistence type="predicted"/>
<dbReference type="PANTHER" id="PTHR44040">
    <property type="entry name" value="RETINOBLASTOMA-BINDING PROTEIN 5"/>
    <property type="match status" value="1"/>
</dbReference>
<dbReference type="GO" id="GO:0048188">
    <property type="term" value="C:Set1C/COMPASS complex"/>
    <property type="evidence" value="ECO:0007669"/>
    <property type="project" value="InterPro"/>
</dbReference>
<name>A0AAD5Q669_PYTIN</name>
<organism evidence="6 7">
    <name type="scientific">Pythium insidiosum</name>
    <name type="common">Pythiosis disease agent</name>
    <dbReference type="NCBI Taxonomy" id="114742"/>
    <lineage>
        <taxon>Eukaryota</taxon>
        <taxon>Sar</taxon>
        <taxon>Stramenopiles</taxon>
        <taxon>Oomycota</taxon>
        <taxon>Peronosporomycetes</taxon>
        <taxon>Pythiales</taxon>
        <taxon>Pythiaceae</taxon>
        <taxon>Pythium</taxon>
    </lineage>
</organism>
<feature type="region of interest" description="Disordered" evidence="5">
    <location>
        <begin position="598"/>
        <end position="636"/>
    </location>
</feature>
<evidence type="ECO:0000256" key="1">
    <source>
        <dbReference type="ARBA" id="ARBA00004123"/>
    </source>
</evidence>
<keyword evidence="4" id="KW-0539">Nucleus</keyword>
<sequence>MATSQAAMNRVLRRLVHDEETADRERRLRLQQIMKQRNAEALAATAAGGSSNPEMESSKAGGHVVRGAEDDESEDSVEQQKLLASPRAHWYCLEDSQQSMCIALNRRQTLFAVGEKDGRLSIWDNTTIRVISRELDPTLIVLPDDSATASNTSASASAPGSPIAKRRKIEELEDSVDGDSAGNDDASVDDESVTNDEGSIEADDDDGEDDDPEDDASVEESASVDGDQADEQLADADDDTEGDAEISAPPTDDDTVMIDSMPPARSERQNSSDLEGQLTLEALKIAKTAIKHVLSFNCLSAHPSNPNIVLVCSYNALPVIVNVRTGDRSTLHVPITNDLLTVVPPSNSRQPSLVATTLECIDTKLLSVLVQYVDVAVTQDETALAITSSKGIHEFAIRVPADTPWALCSFSSDEGYIVGMPIVRHRHVGDNGLYTWHRGTGRVQHNQGVKDGINSMVWDLRRDAVLVVSCVGALHVLEEEFKTAWPGTMYPPGFRLITDNEFDTAALEQELATEKATKEEDSATPPAGHEESPIDVFTMPVMEDAFERRMPAVQDELLYIPSIHIVPHYRRLHQLQHHQDFHVERHFGLGQSVLEPLKSAIKRPSNGSSKKKKKKSTDASNKSKSSSSSSSKKRRR</sequence>
<evidence type="ECO:0000256" key="5">
    <source>
        <dbReference type="SAM" id="MobiDB-lite"/>
    </source>
</evidence>
<dbReference type="InterPro" id="IPR037850">
    <property type="entry name" value="RBBP5/Swd1"/>
</dbReference>
<keyword evidence="3" id="KW-0677">Repeat</keyword>
<evidence type="ECO:0000256" key="2">
    <source>
        <dbReference type="ARBA" id="ARBA00022574"/>
    </source>
</evidence>
<feature type="compositionally biased region" description="Basic and acidic residues" evidence="5">
    <location>
        <begin position="15"/>
        <end position="24"/>
    </location>
</feature>
<feature type="compositionally biased region" description="Acidic residues" evidence="5">
    <location>
        <begin position="186"/>
        <end position="218"/>
    </location>
</feature>
<feature type="compositionally biased region" description="Low complexity" evidence="5">
    <location>
        <begin position="148"/>
        <end position="158"/>
    </location>
</feature>
<feature type="region of interest" description="Disordered" evidence="5">
    <location>
        <begin position="39"/>
        <end position="80"/>
    </location>
</feature>
<gene>
    <name evidence="6" type="ORF">P43SY_007223</name>
</gene>
<comment type="caution">
    <text evidence="6">The sequence shown here is derived from an EMBL/GenBank/DDBJ whole genome shotgun (WGS) entry which is preliminary data.</text>
</comment>
<feature type="region of interest" description="Disordered" evidence="5">
    <location>
        <begin position="1"/>
        <end position="24"/>
    </location>
</feature>
<keyword evidence="7" id="KW-1185">Reference proteome</keyword>
<feature type="compositionally biased region" description="Acidic residues" evidence="5">
    <location>
        <begin position="227"/>
        <end position="244"/>
    </location>
</feature>
<feature type="compositionally biased region" description="Low complexity" evidence="5">
    <location>
        <begin position="618"/>
        <end position="630"/>
    </location>
</feature>
<evidence type="ECO:0000313" key="7">
    <source>
        <dbReference type="Proteomes" id="UP001209570"/>
    </source>
</evidence>
<dbReference type="Proteomes" id="UP001209570">
    <property type="component" value="Unassembled WGS sequence"/>
</dbReference>
<dbReference type="PANTHER" id="PTHR44040:SF1">
    <property type="entry name" value="RETINOBLASTOMA-BINDING PROTEIN 5"/>
    <property type="match status" value="1"/>
</dbReference>
<evidence type="ECO:0000256" key="3">
    <source>
        <dbReference type="ARBA" id="ARBA00022737"/>
    </source>
</evidence>
<feature type="region of interest" description="Disordered" evidence="5">
    <location>
        <begin position="173"/>
        <end position="273"/>
    </location>
</feature>
<accession>A0AAD5Q669</accession>
<protein>
    <submittedName>
        <fullName evidence="6">Uncharacterized protein</fullName>
    </submittedName>
</protein>
<comment type="subcellular location">
    <subcellularLocation>
        <location evidence="1">Nucleus</location>
    </subcellularLocation>
</comment>
<evidence type="ECO:0000256" key="4">
    <source>
        <dbReference type="ARBA" id="ARBA00023242"/>
    </source>
</evidence>
<dbReference type="SUPFAM" id="SSF50978">
    <property type="entry name" value="WD40 repeat-like"/>
    <property type="match status" value="1"/>
</dbReference>
<keyword evidence="2" id="KW-0853">WD repeat</keyword>
<evidence type="ECO:0000313" key="6">
    <source>
        <dbReference type="EMBL" id="KAJ0393241.1"/>
    </source>
</evidence>
<reference evidence="6" key="1">
    <citation type="submission" date="2021-12" db="EMBL/GenBank/DDBJ databases">
        <title>Prjna785345.</title>
        <authorList>
            <person name="Rujirawat T."/>
            <person name="Krajaejun T."/>
        </authorList>
    </citation>
    <scope>NUCLEOTIDE SEQUENCE</scope>
    <source>
        <strain evidence="6">Pi057C3</strain>
    </source>
</reference>